<keyword evidence="9 11" id="KW-0472">Membrane</keyword>
<feature type="transmembrane region" description="Helical" evidence="11">
    <location>
        <begin position="431"/>
        <end position="447"/>
    </location>
</feature>
<dbReference type="Pfam" id="PF01040">
    <property type="entry name" value="UbiA"/>
    <property type="match status" value="1"/>
</dbReference>
<dbReference type="GO" id="GO:0005886">
    <property type="term" value="C:plasma membrane"/>
    <property type="evidence" value="ECO:0007669"/>
    <property type="project" value="UniProtKB-SubCell"/>
</dbReference>
<keyword evidence="6 11" id="KW-0812">Transmembrane</keyword>
<dbReference type="EMBL" id="LTAZ01000005">
    <property type="protein sequence ID" value="KYH25805.1"/>
    <property type="molecule type" value="Genomic_DNA"/>
</dbReference>
<reference evidence="13 14" key="1">
    <citation type="submission" date="2016-02" db="EMBL/GenBank/DDBJ databases">
        <title>Genome sequence of Halalkalicoccus paucihalophilus DSM 24557.</title>
        <authorList>
            <person name="Poehlein A."/>
            <person name="Daniel R."/>
        </authorList>
    </citation>
    <scope>NUCLEOTIDE SEQUENCE [LARGE SCALE GENOMIC DNA]</scope>
    <source>
        <strain evidence="13 14">DSM 24557</strain>
    </source>
</reference>
<comment type="pathway">
    <text evidence="3 11">Porphyrin-containing compound metabolism; heme O biosynthesis; heme O from protoheme: step 1/1.</text>
</comment>
<gene>
    <name evidence="13" type="primary">cyoE_1</name>
    <name evidence="11" type="synonym">ctaB</name>
    <name evidence="13" type="ORF">HAPAU_24830</name>
</gene>
<feature type="region of interest" description="Disordered" evidence="12">
    <location>
        <begin position="174"/>
        <end position="199"/>
    </location>
</feature>
<name>A0A151ADT7_9EURY</name>
<comment type="similarity">
    <text evidence="4">In the C-terminal section; belongs to the UbiA prenyltransferase family. Protoheme IX farnesyltransferase subfamily.</text>
</comment>
<protein>
    <recommendedName>
        <fullName evidence="11">Protoheme IX farnesyltransferase</fullName>
        <ecNumber evidence="11">2.5.1.141</ecNumber>
    </recommendedName>
    <alternativeName>
        <fullName evidence="11">Heme B farnesyltransferase</fullName>
    </alternativeName>
    <alternativeName>
        <fullName evidence="11">Heme O synthase</fullName>
    </alternativeName>
</protein>
<keyword evidence="11" id="KW-1003">Cell membrane</keyword>
<feature type="transmembrane region" description="Helical" evidence="11">
    <location>
        <begin position="238"/>
        <end position="258"/>
    </location>
</feature>
<dbReference type="PATRIC" id="fig|1008153.3.peg.2530"/>
<dbReference type="InterPro" id="IPR044878">
    <property type="entry name" value="UbiA_sf"/>
</dbReference>
<dbReference type="GO" id="GO:0048034">
    <property type="term" value="P:heme O biosynthetic process"/>
    <property type="evidence" value="ECO:0007669"/>
    <property type="project" value="UniProtKB-UniRule"/>
</dbReference>
<evidence type="ECO:0000256" key="5">
    <source>
        <dbReference type="ARBA" id="ARBA00022679"/>
    </source>
</evidence>
<dbReference type="PANTHER" id="PTHR43448">
    <property type="entry name" value="PROTOHEME IX FARNESYLTRANSFERASE, MITOCHONDRIAL"/>
    <property type="match status" value="1"/>
</dbReference>
<dbReference type="AlphaFoldDB" id="A0A151ADT7"/>
<evidence type="ECO:0000256" key="9">
    <source>
        <dbReference type="ARBA" id="ARBA00023136"/>
    </source>
</evidence>
<keyword evidence="7 11" id="KW-1133">Transmembrane helix</keyword>
<feature type="transmembrane region" description="Helical" evidence="11">
    <location>
        <begin position="117"/>
        <end position="137"/>
    </location>
</feature>
<evidence type="ECO:0000256" key="11">
    <source>
        <dbReference type="HAMAP-Rule" id="MF_00154"/>
    </source>
</evidence>
<evidence type="ECO:0000256" key="6">
    <source>
        <dbReference type="ARBA" id="ARBA00022692"/>
    </source>
</evidence>
<feature type="transmembrane region" description="Helical" evidence="11">
    <location>
        <begin position="36"/>
        <end position="58"/>
    </location>
</feature>
<organism evidence="13 14">
    <name type="scientific">Halalkalicoccus paucihalophilus</name>
    <dbReference type="NCBI Taxonomy" id="1008153"/>
    <lineage>
        <taxon>Archaea</taxon>
        <taxon>Methanobacteriati</taxon>
        <taxon>Methanobacteriota</taxon>
        <taxon>Stenosarchaea group</taxon>
        <taxon>Halobacteria</taxon>
        <taxon>Halobacteriales</taxon>
        <taxon>Halococcaceae</taxon>
        <taxon>Halalkalicoccus</taxon>
    </lineage>
</organism>
<dbReference type="Gene3D" id="1.10.357.140">
    <property type="entry name" value="UbiA prenyltransferase"/>
    <property type="match status" value="1"/>
</dbReference>
<feature type="transmembrane region" description="Helical" evidence="11">
    <location>
        <begin position="338"/>
        <end position="356"/>
    </location>
</feature>
<comment type="subcellular location">
    <subcellularLocation>
        <location evidence="2 11">Cell membrane</location>
        <topology evidence="2 11">Multi-pass membrane protein</topology>
    </subcellularLocation>
</comment>
<dbReference type="InterPro" id="IPR006369">
    <property type="entry name" value="Protohaem_IX_farnesylTrfase"/>
</dbReference>
<dbReference type="HAMAP" id="MF_00154">
    <property type="entry name" value="CyoE_CtaB"/>
    <property type="match status" value="1"/>
</dbReference>
<comment type="miscellaneous">
    <text evidence="11">Carbon 2 of the heme B porphyrin ring is defined according to the Fischer nomenclature.</text>
</comment>
<dbReference type="EC" id="2.5.1.141" evidence="11"/>
<keyword evidence="8 11" id="KW-0350">Heme biosynthesis</keyword>
<keyword evidence="14" id="KW-1185">Reference proteome</keyword>
<evidence type="ECO:0000256" key="1">
    <source>
        <dbReference type="ARBA" id="ARBA00004019"/>
    </source>
</evidence>
<dbReference type="CDD" id="cd13957">
    <property type="entry name" value="PT_UbiA_Cox10"/>
    <property type="match status" value="1"/>
</dbReference>
<feature type="transmembrane region" description="Helical" evidence="11">
    <location>
        <begin position="86"/>
        <end position="105"/>
    </location>
</feature>
<evidence type="ECO:0000256" key="4">
    <source>
        <dbReference type="ARBA" id="ARBA00010223"/>
    </source>
</evidence>
<comment type="catalytic activity">
    <reaction evidence="10 11">
        <text>heme b + (2E,6E)-farnesyl diphosphate + H2O = Fe(II)-heme o + diphosphate</text>
        <dbReference type="Rhea" id="RHEA:28070"/>
        <dbReference type="ChEBI" id="CHEBI:15377"/>
        <dbReference type="ChEBI" id="CHEBI:33019"/>
        <dbReference type="ChEBI" id="CHEBI:60344"/>
        <dbReference type="ChEBI" id="CHEBI:60530"/>
        <dbReference type="ChEBI" id="CHEBI:175763"/>
        <dbReference type="EC" id="2.5.1.141"/>
    </reaction>
</comment>
<comment type="caution">
    <text evidence="11">Lacks conserved residue(s) required for the propagation of feature annotation.</text>
</comment>
<accession>A0A151ADT7</accession>
<proteinExistence type="inferred from homology"/>
<dbReference type="NCBIfam" id="NF003349">
    <property type="entry name" value="PRK04375.1-2"/>
    <property type="match status" value="1"/>
</dbReference>
<dbReference type="UniPathway" id="UPA00834">
    <property type="reaction ID" value="UER00712"/>
</dbReference>
<evidence type="ECO:0000313" key="13">
    <source>
        <dbReference type="EMBL" id="KYH25805.1"/>
    </source>
</evidence>
<feature type="transmembrane region" description="Helical" evidence="11">
    <location>
        <begin position="362"/>
        <end position="386"/>
    </location>
</feature>
<evidence type="ECO:0000313" key="14">
    <source>
        <dbReference type="Proteomes" id="UP000075321"/>
    </source>
</evidence>
<feature type="transmembrane region" description="Helical" evidence="11">
    <location>
        <begin position="216"/>
        <end position="232"/>
    </location>
</feature>
<feature type="transmembrane region" description="Helical" evidence="11">
    <location>
        <begin position="303"/>
        <end position="326"/>
    </location>
</feature>
<evidence type="ECO:0000256" key="3">
    <source>
        <dbReference type="ARBA" id="ARBA00004919"/>
    </source>
</evidence>
<dbReference type="NCBIfam" id="TIGR01473">
    <property type="entry name" value="cyoE_ctaB"/>
    <property type="match status" value="1"/>
</dbReference>
<feature type="transmembrane region" description="Helical" evidence="11">
    <location>
        <begin position="468"/>
        <end position="486"/>
    </location>
</feature>
<dbReference type="Proteomes" id="UP000075321">
    <property type="component" value="Unassembled WGS sequence"/>
</dbReference>
<dbReference type="Pfam" id="PF02628">
    <property type="entry name" value="COX15-CtaA"/>
    <property type="match status" value="1"/>
</dbReference>
<evidence type="ECO:0000256" key="10">
    <source>
        <dbReference type="ARBA" id="ARBA00047690"/>
    </source>
</evidence>
<dbReference type="InterPro" id="IPR000537">
    <property type="entry name" value="UbiA_prenyltransferase"/>
</dbReference>
<evidence type="ECO:0000256" key="7">
    <source>
        <dbReference type="ARBA" id="ARBA00022989"/>
    </source>
</evidence>
<feature type="transmembrane region" description="Helical" evidence="11">
    <location>
        <begin position="278"/>
        <end position="297"/>
    </location>
</feature>
<comment type="caution">
    <text evidence="13">The sequence shown here is derived from an EMBL/GenBank/DDBJ whole genome shotgun (WGS) entry which is preliminary data.</text>
</comment>
<dbReference type="PANTHER" id="PTHR43448:SF2">
    <property type="entry name" value="PROTOHEME IX FARNESYLTRANSFERASE, MITOCHONDRIAL"/>
    <property type="match status" value="1"/>
</dbReference>
<keyword evidence="5 11" id="KW-0808">Transferase</keyword>
<sequence>MRFPGGDTYTAEAKYAHTKIEIDVSPEPLSDRSRSLAVLAATSMGAYLLVIAGATTALTDAAAACSTWPACNGGYPFAGADVTIAWTHRILAALVGIGVIASTVVGWRTGSTRIRAALAVPAVLYPVQVAIGAVVATTGTPPMISAVHLFVGTAIFGGLLLGLAWSLERQFPTRERDEPLTKSPAIESDSESGTPQPTTGPRATFGAYYSLMKPRLMWLLCLVAAAAMTLAAGPDLSITTIVATLLGGVLAIGASGTFNHVLERDVDQRMKRTADRPLATEIVSVPEALAFGTLLGIASLGTFYVFVNALAALLGLTAIVFYSVIYTLVLKPNTVQNTVIGGAAGALPALIGWAAATGEIGLPALVLAGVIFCWTPAHFYNLALAYKDDYARGGFPMMPVVRGERITRKHIVFYLGATLIGAAMLAAVDTLGWLFAATSVLFGAIFLREVMTLHREQTRGAAMRSFHASNAYLGALLFAIIVDALVL</sequence>
<evidence type="ECO:0000256" key="2">
    <source>
        <dbReference type="ARBA" id="ARBA00004651"/>
    </source>
</evidence>
<comment type="similarity">
    <text evidence="11">Belongs to the UbiA prenyltransferase family. Protoheme IX farnesyltransferase subfamily.</text>
</comment>
<evidence type="ECO:0000256" key="8">
    <source>
        <dbReference type="ARBA" id="ARBA00023133"/>
    </source>
</evidence>
<dbReference type="GO" id="GO:0006784">
    <property type="term" value="P:heme A biosynthetic process"/>
    <property type="evidence" value="ECO:0007669"/>
    <property type="project" value="InterPro"/>
</dbReference>
<comment type="function">
    <text evidence="1 11">Converts heme B (protoheme IX) to heme O by substitution of the vinyl group on carbon 2 of heme B porphyrin ring with a hydroxyethyl farnesyl side group.</text>
</comment>
<evidence type="ECO:0000256" key="12">
    <source>
        <dbReference type="SAM" id="MobiDB-lite"/>
    </source>
</evidence>
<feature type="transmembrane region" description="Helical" evidence="11">
    <location>
        <begin position="143"/>
        <end position="167"/>
    </location>
</feature>
<dbReference type="InterPro" id="IPR003780">
    <property type="entry name" value="COX15/CtaA_fam"/>
</dbReference>
<dbReference type="GO" id="GO:0008495">
    <property type="term" value="F:protoheme IX farnesyltransferase activity"/>
    <property type="evidence" value="ECO:0007669"/>
    <property type="project" value="UniProtKB-UniRule"/>
</dbReference>
<feature type="transmembrane region" description="Helical" evidence="11">
    <location>
        <begin position="406"/>
        <end position="425"/>
    </location>
</feature>